<comment type="caution">
    <text evidence="2">The sequence shown here is derived from an EMBL/GenBank/DDBJ whole genome shotgun (WGS) entry which is preliminary data.</text>
</comment>
<dbReference type="EMBL" id="JAPWTK010000014">
    <property type="protein sequence ID" value="KAJ8959080.1"/>
    <property type="molecule type" value="Genomic_DNA"/>
</dbReference>
<proteinExistence type="predicted"/>
<evidence type="ECO:0000313" key="3">
    <source>
        <dbReference type="Proteomes" id="UP001162162"/>
    </source>
</evidence>
<feature type="region of interest" description="Disordered" evidence="1">
    <location>
        <begin position="1"/>
        <end position="70"/>
    </location>
</feature>
<gene>
    <name evidence="2" type="ORF">NQ318_022337</name>
</gene>
<feature type="compositionally biased region" description="Low complexity" evidence="1">
    <location>
        <begin position="48"/>
        <end position="61"/>
    </location>
</feature>
<dbReference type="GO" id="GO:0051445">
    <property type="term" value="P:regulation of meiotic cell cycle"/>
    <property type="evidence" value="ECO:0007669"/>
    <property type="project" value="TreeGrafter"/>
</dbReference>
<reference evidence="2" key="1">
    <citation type="journal article" date="2023" name="Insect Mol. Biol.">
        <title>Genome sequencing provides insights into the evolution of gene families encoding plant cell wall-degrading enzymes in longhorned beetles.</title>
        <authorList>
            <person name="Shin N.R."/>
            <person name="Okamura Y."/>
            <person name="Kirsch R."/>
            <person name="Pauchet Y."/>
        </authorList>
    </citation>
    <scope>NUCLEOTIDE SEQUENCE</scope>
    <source>
        <strain evidence="2">AMC_N1</strain>
    </source>
</reference>
<dbReference type="Proteomes" id="UP001162162">
    <property type="component" value="Unassembled WGS sequence"/>
</dbReference>
<name>A0AAV8Z4K2_9CUCU</name>
<sequence>MNASTSNSGFKKPKELARPVSSAPPLRALETSSDGRYSPTRSVLNVPSRNASFSGGNANNSTDNKRRPDNIAQGVSEMPVQVSDVLPSVPRLGALSENVPAKKNIRENNSDAENSNSTSGNLNFRVFGSSESERMFIFTGTVERIIKWNKIFQNHFCYFEVIASVISIQEGTIKSQKIMLLRDRKGPILQMIYYGTTHLNIEDFHVGQILRCMGKMSAPNVLNAISIRSASQEEVDILQRLCLVCDQAISHFLNA</sequence>
<evidence type="ECO:0000256" key="1">
    <source>
        <dbReference type="SAM" id="MobiDB-lite"/>
    </source>
</evidence>
<accession>A0AAV8Z4K2</accession>
<feature type="compositionally biased region" description="Polar residues" evidence="1">
    <location>
        <begin position="30"/>
        <end position="47"/>
    </location>
</feature>
<dbReference type="GO" id="GO:0000711">
    <property type="term" value="P:meiotic DNA repair synthesis"/>
    <property type="evidence" value="ECO:0007669"/>
    <property type="project" value="InterPro"/>
</dbReference>
<organism evidence="2 3">
    <name type="scientific">Aromia moschata</name>
    <dbReference type="NCBI Taxonomy" id="1265417"/>
    <lineage>
        <taxon>Eukaryota</taxon>
        <taxon>Metazoa</taxon>
        <taxon>Ecdysozoa</taxon>
        <taxon>Arthropoda</taxon>
        <taxon>Hexapoda</taxon>
        <taxon>Insecta</taxon>
        <taxon>Pterygota</taxon>
        <taxon>Neoptera</taxon>
        <taxon>Endopterygota</taxon>
        <taxon>Coleoptera</taxon>
        <taxon>Polyphaga</taxon>
        <taxon>Cucujiformia</taxon>
        <taxon>Chrysomeloidea</taxon>
        <taxon>Cerambycidae</taxon>
        <taxon>Cerambycinae</taxon>
        <taxon>Callichromatini</taxon>
        <taxon>Aromia</taxon>
    </lineage>
</organism>
<keyword evidence="3" id="KW-1185">Reference proteome</keyword>
<protein>
    <submittedName>
        <fullName evidence="2">Uncharacterized protein</fullName>
    </submittedName>
</protein>
<dbReference type="PANTHER" id="PTHR35258:SF1">
    <property type="entry name" value="SPERMATOGENESIS-ASSOCIATED PROTEIN 22"/>
    <property type="match status" value="1"/>
</dbReference>
<dbReference type="GO" id="GO:0007129">
    <property type="term" value="P:homologous chromosome pairing at meiosis"/>
    <property type="evidence" value="ECO:0007669"/>
    <property type="project" value="InterPro"/>
</dbReference>
<evidence type="ECO:0000313" key="2">
    <source>
        <dbReference type="EMBL" id="KAJ8959080.1"/>
    </source>
</evidence>
<dbReference type="PANTHER" id="PTHR35258">
    <property type="entry name" value="SPERMATOGENESIS-ASSOCIATED PROTEIN 22"/>
    <property type="match status" value="1"/>
</dbReference>
<dbReference type="GO" id="GO:0007276">
    <property type="term" value="P:gamete generation"/>
    <property type="evidence" value="ECO:0007669"/>
    <property type="project" value="InterPro"/>
</dbReference>
<dbReference type="InterPro" id="IPR033536">
    <property type="entry name" value="Spata22"/>
</dbReference>
<dbReference type="AlphaFoldDB" id="A0AAV8Z4K2"/>